<protein>
    <submittedName>
        <fullName evidence="3">Acyltransferase family protein</fullName>
        <ecNumber evidence="3">2.3.-.-</ecNumber>
    </submittedName>
</protein>
<name>A0ABV8AJI8_9FLAO</name>
<proteinExistence type="predicted"/>
<feature type="transmembrane region" description="Helical" evidence="1">
    <location>
        <begin position="208"/>
        <end position="225"/>
    </location>
</feature>
<organism evidence="3 4">
    <name type="scientific">Winogradskyella maritima</name>
    <dbReference type="NCBI Taxonomy" id="1517766"/>
    <lineage>
        <taxon>Bacteria</taxon>
        <taxon>Pseudomonadati</taxon>
        <taxon>Bacteroidota</taxon>
        <taxon>Flavobacteriia</taxon>
        <taxon>Flavobacteriales</taxon>
        <taxon>Flavobacteriaceae</taxon>
        <taxon>Winogradskyella</taxon>
    </lineage>
</organism>
<dbReference type="InterPro" id="IPR050879">
    <property type="entry name" value="Acyltransferase_3"/>
</dbReference>
<dbReference type="InterPro" id="IPR002656">
    <property type="entry name" value="Acyl_transf_3_dom"/>
</dbReference>
<sequence>MTTLTQRNFGLDVIRAIAILLVLLSHCTYLLPNQDGLIIEGIRLMGAIGVDLFFILSGFLIGGILLRKFENNQISMKHLVHFWKRRWLRTLPNYVVIFILNILVFYWFEGYIMPKAPSYALFLQNFAWPHPDFFTEAWSLSIEEYAYLLLPLLLFGASKLFKKTDKSKTFLNLTILSIVLLFGLKVLYYLNASVEDYKTWSATFRKVVIYRLDAIYFGFLLVYLYSRLNWFTTQKRLLFLVGLSSFMGIHALIFGFNLLPNTHLAFYVFVYLTVVVLSLGLCFPYCMSLSGYGILKKIVTYISIRSYALYLVNYSLVLLSLQRYVENSWGVIIIFLVLSFVLSEILYRSIERPFLKIRKTLVPRLS</sequence>
<keyword evidence="1" id="KW-0472">Membrane</keyword>
<keyword evidence="3" id="KW-0808">Transferase</keyword>
<gene>
    <name evidence="3" type="ORF">ACFOSX_11220</name>
</gene>
<keyword evidence="3" id="KW-0012">Acyltransferase</keyword>
<comment type="caution">
    <text evidence="3">The sequence shown here is derived from an EMBL/GenBank/DDBJ whole genome shotgun (WGS) entry which is preliminary data.</text>
</comment>
<feature type="transmembrane region" description="Helical" evidence="1">
    <location>
        <begin position="87"/>
        <end position="108"/>
    </location>
</feature>
<feature type="transmembrane region" description="Helical" evidence="1">
    <location>
        <begin position="169"/>
        <end position="188"/>
    </location>
</feature>
<evidence type="ECO:0000313" key="3">
    <source>
        <dbReference type="EMBL" id="MFC3877795.1"/>
    </source>
</evidence>
<dbReference type="RefSeq" id="WP_386100893.1">
    <property type="nucleotide sequence ID" value="NZ_JBHSAT010000020.1"/>
</dbReference>
<feature type="domain" description="Acyltransferase 3" evidence="2">
    <location>
        <begin position="9"/>
        <end position="347"/>
    </location>
</feature>
<feature type="transmembrane region" description="Helical" evidence="1">
    <location>
        <begin position="237"/>
        <end position="258"/>
    </location>
</feature>
<keyword evidence="1" id="KW-0812">Transmembrane</keyword>
<feature type="transmembrane region" description="Helical" evidence="1">
    <location>
        <begin position="298"/>
        <end position="317"/>
    </location>
</feature>
<evidence type="ECO:0000259" key="2">
    <source>
        <dbReference type="Pfam" id="PF01757"/>
    </source>
</evidence>
<keyword evidence="4" id="KW-1185">Reference proteome</keyword>
<dbReference type="EMBL" id="JBHSAT010000020">
    <property type="protein sequence ID" value="MFC3877795.1"/>
    <property type="molecule type" value="Genomic_DNA"/>
</dbReference>
<dbReference type="EC" id="2.3.-.-" evidence="3"/>
<evidence type="ECO:0000256" key="1">
    <source>
        <dbReference type="SAM" id="Phobius"/>
    </source>
</evidence>
<dbReference type="Proteomes" id="UP001595812">
    <property type="component" value="Unassembled WGS sequence"/>
</dbReference>
<feature type="transmembrane region" description="Helical" evidence="1">
    <location>
        <begin position="12"/>
        <end position="32"/>
    </location>
</feature>
<feature type="transmembrane region" description="Helical" evidence="1">
    <location>
        <begin position="329"/>
        <end position="347"/>
    </location>
</feature>
<feature type="transmembrane region" description="Helical" evidence="1">
    <location>
        <begin position="137"/>
        <end position="157"/>
    </location>
</feature>
<dbReference type="Pfam" id="PF01757">
    <property type="entry name" value="Acyl_transf_3"/>
    <property type="match status" value="1"/>
</dbReference>
<reference evidence="4" key="1">
    <citation type="journal article" date="2019" name="Int. J. Syst. Evol. Microbiol.">
        <title>The Global Catalogue of Microorganisms (GCM) 10K type strain sequencing project: providing services to taxonomists for standard genome sequencing and annotation.</title>
        <authorList>
            <consortium name="The Broad Institute Genomics Platform"/>
            <consortium name="The Broad Institute Genome Sequencing Center for Infectious Disease"/>
            <person name="Wu L."/>
            <person name="Ma J."/>
        </authorList>
    </citation>
    <scope>NUCLEOTIDE SEQUENCE [LARGE SCALE GENOMIC DNA]</scope>
    <source>
        <strain evidence="4">CECT 8979</strain>
    </source>
</reference>
<dbReference type="GO" id="GO:0016746">
    <property type="term" value="F:acyltransferase activity"/>
    <property type="evidence" value="ECO:0007669"/>
    <property type="project" value="UniProtKB-KW"/>
</dbReference>
<keyword evidence="1" id="KW-1133">Transmembrane helix</keyword>
<evidence type="ECO:0000313" key="4">
    <source>
        <dbReference type="Proteomes" id="UP001595812"/>
    </source>
</evidence>
<feature type="transmembrane region" description="Helical" evidence="1">
    <location>
        <begin position="44"/>
        <end position="66"/>
    </location>
</feature>
<dbReference type="PANTHER" id="PTHR23028">
    <property type="entry name" value="ACETYLTRANSFERASE"/>
    <property type="match status" value="1"/>
</dbReference>
<feature type="transmembrane region" description="Helical" evidence="1">
    <location>
        <begin position="264"/>
        <end position="286"/>
    </location>
</feature>
<dbReference type="PANTHER" id="PTHR23028:SF53">
    <property type="entry name" value="ACYL_TRANSF_3 DOMAIN-CONTAINING PROTEIN"/>
    <property type="match status" value="1"/>
</dbReference>
<accession>A0ABV8AJI8</accession>